<dbReference type="EMBL" id="JBHMDO010000033">
    <property type="protein sequence ID" value="MFB9328274.1"/>
    <property type="molecule type" value="Genomic_DNA"/>
</dbReference>
<protein>
    <recommendedName>
        <fullName evidence="3">Leucine-rich repeat domain-containing protein</fullName>
    </recommendedName>
</protein>
<accession>A0ABV5KSR8</accession>
<organism evidence="1 2">
    <name type="scientific">Paenibacillus aurantiacus</name>
    <dbReference type="NCBI Taxonomy" id="1936118"/>
    <lineage>
        <taxon>Bacteria</taxon>
        <taxon>Bacillati</taxon>
        <taxon>Bacillota</taxon>
        <taxon>Bacilli</taxon>
        <taxon>Bacillales</taxon>
        <taxon>Paenibacillaceae</taxon>
        <taxon>Paenibacillus</taxon>
    </lineage>
</organism>
<dbReference type="Proteomes" id="UP001589747">
    <property type="component" value="Unassembled WGS sequence"/>
</dbReference>
<dbReference type="InterPro" id="IPR032675">
    <property type="entry name" value="LRR_dom_sf"/>
</dbReference>
<evidence type="ECO:0008006" key="3">
    <source>
        <dbReference type="Google" id="ProtNLM"/>
    </source>
</evidence>
<dbReference type="RefSeq" id="WP_377497417.1">
    <property type="nucleotide sequence ID" value="NZ_JBHMDO010000033.1"/>
</dbReference>
<sequence length="282" mass="32179">MAIIQKDGFKFMDGLNSEYIVLEGDRIQEYVNYINTNNTASIAINDSFYDKTTLDFLKDCGDVKKVNIISSNIEDYSGLNSLVNLQVLFLGDPITKVDVSKFSNLEALYVDINKNVIGIENCKSLKILNMWKYKPKSKDLTLLSDLINLEQLEIFQSTITSLKGIRAFSKISKLGLYYCSKLESVNQLNWENGSHLIELSIESCKNIQDADQLHNLNKLEKLTFTDNGQIPSIQFIKNLPQLKHFVFMGTTVNDGILNYCQGLDYVAFTDKKHYTQKMKDFN</sequence>
<dbReference type="SUPFAM" id="SSF52058">
    <property type="entry name" value="L domain-like"/>
    <property type="match status" value="1"/>
</dbReference>
<comment type="caution">
    <text evidence="1">The sequence shown here is derived from an EMBL/GenBank/DDBJ whole genome shotgun (WGS) entry which is preliminary data.</text>
</comment>
<evidence type="ECO:0000313" key="2">
    <source>
        <dbReference type="Proteomes" id="UP001589747"/>
    </source>
</evidence>
<evidence type="ECO:0000313" key="1">
    <source>
        <dbReference type="EMBL" id="MFB9328274.1"/>
    </source>
</evidence>
<dbReference type="Gene3D" id="3.80.10.10">
    <property type="entry name" value="Ribonuclease Inhibitor"/>
    <property type="match status" value="1"/>
</dbReference>
<reference evidence="1 2" key="1">
    <citation type="submission" date="2024-09" db="EMBL/GenBank/DDBJ databases">
        <authorList>
            <person name="Sun Q."/>
            <person name="Mori K."/>
        </authorList>
    </citation>
    <scope>NUCLEOTIDE SEQUENCE [LARGE SCALE GENOMIC DNA]</scope>
    <source>
        <strain evidence="1 2">TISTR 2452</strain>
    </source>
</reference>
<keyword evidence="2" id="KW-1185">Reference proteome</keyword>
<proteinExistence type="predicted"/>
<name>A0ABV5KSR8_9BACL</name>
<gene>
    <name evidence="1" type="ORF">ACFFSY_20280</name>
</gene>